<evidence type="ECO:0000256" key="5">
    <source>
        <dbReference type="ARBA" id="ARBA00023136"/>
    </source>
</evidence>
<dbReference type="RefSeq" id="WP_262850682.1">
    <property type="nucleotide sequence ID" value="NZ_JANZYP010000113.1"/>
</dbReference>
<evidence type="ECO:0000256" key="2">
    <source>
        <dbReference type="ARBA" id="ARBA00022475"/>
    </source>
</evidence>
<evidence type="ECO:0000256" key="6">
    <source>
        <dbReference type="SAM" id="MobiDB-lite"/>
    </source>
</evidence>
<feature type="transmembrane region" description="Helical" evidence="7">
    <location>
        <begin position="214"/>
        <end position="238"/>
    </location>
</feature>
<evidence type="ECO:0000256" key="1">
    <source>
        <dbReference type="ARBA" id="ARBA00004651"/>
    </source>
</evidence>
<keyword evidence="3 7" id="KW-0812">Transmembrane</keyword>
<evidence type="ECO:0000313" key="9">
    <source>
        <dbReference type="Proteomes" id="UP001595891"/>
    </source>
</evidence>
<dbReference type="Proteomes" id="UP001595891">
    <property type="component" value="Unassembled WGS sequence"/>
</dbReference>
<feature type="transmembrane region" description="Helical" evidence="7">
    <location>
        <begin position="371"/>
        <end position="396"/>
    </location>
</feature>
<evidence type="ECO:0000256" key="4">
    <source>
        <dbReference type="ARBA" id="ARBA00022989"/>
    </source>
</evidence>
<name>A0ABV9EF38_9ACTN</name>
<dbReference type="Pfam" id="PF01554">
    <property type="entry name" value="MatE"/>
    <property type="match status" value="1"/>
</dbReference>
<comment type="subcellular location">
    <subcellularLocation>
        <location evidence="1">Cell membrane</location>
        <topology evidence="1">Multi-pass membrane protein</topology>
    </subcellularLocation>
</comment>
<evidence type="ECO:0000256" key="3">
    <source>
        <dbReference type="ARBA" id="ARBA00022692"/>
    </source>
</evidence>
<keyword evidence="2" id="KW-1003">Cell membrane</keyword>
<reference evidence="9" key="1">
    <citation type="journal article" date="2019" name="Int. J. Syst. Evol. Microbiol.">
        <title>The Global Catalogue of Microorganisms (GCM) 10K type strain sequencing project: providing services to taxonomists for standard genome sequencing and annotation.</title>
        <authorList>
            <consortium name="The Broad Institute Genomics Platform"/>
            <consortium name="The Broad Institute Genome Sequencing Center for Infectious Disease"/>
            <person name="Wu L."/>
            <person name="Ma J."/>
        </authorList>
    </citation>
    <scope>NUCLEOTIDE SEQUENCE [LARGE SCALE GENOMIC DNA]</scope>
    <source>
        <strain evidence="9">CCUG 49560</strain>
    </source>
</reference>
<dbReference type="PANTHER" id="PTHR30250">
    <property type="entry name" value="PST FAMILY PREDICTED COLANIC ACID TRANSPORTER"/>
    <property type="match status" value="1"/>
</dbReference>
<dbReference type="EMBL" id="JBHSFN010000008">
    <property type="protein sequence ID" value="MFC4587242.1"/>
    <property type="molecule type" value="Genomic_DNA"/>
</dbReference>
<dbReference type="PANTHER" id="PTHR30250:SF27">
    <property type="entry name" value="POLYSACCHARIDE BIOSYNTHESIS PROTEIN"/>
    <property type="match status" value="1"/>
</dbReference>
<sequence length="474" mass="49413">MNAGSQFLIVIALTRGLDAATAGAILTATTLCLMIAGILRLDAGNGLIYFIARSHRRNRPPSTPPRPAHSTRPAHSIRSARSGPSTDCTDPIPSAEDHAKSGYIRVALAPVLGLSVLTALVVARYGDTLAAALMPGPTTAVLGSALRTLAVALPVIVCADVLVSATRGYGSMRPTALLGGVLQPAAQFVLVGLLTWSATAAGADGGGWTIPSDAIGWVIPAAWALPALPVLILSGIWLHRRALPGPYVPGTAVEFWRYTAPRALGGAVQAVFQRLDIVVVAMLAGPEQAALYTAATRFKVVGQLVNQGLAQAVQPRLVRAMAEGDLPLARRLYQTTTMWLVVLTWPVWLAYAALAPWLLQVFGTGYRDGAVVAAVLAGTMMLATACGMVDVVLIAAGRTASSMMNILGAIAVTVALDVVLVPVHGALGAALGWAGGVVAKNLLPLFQISRLYELRPFGAHSLPSLRPWRAEEAT</sequence>
<accession>A0ABV9EF38</accession>
<proteinExistence type="predicted"/>
<feature type="transmembrane region" description="Helical" evidence="7">
    <location>
        <begin position="103"/>
        <end position="125"/>
    </location>
</feature>
<feature type="region of interest" description="Disordered" evidence="6">
    <location>
        <begin position="56"/>
        <end position="92"/>
    </location>
</feature>
<protein>
    <submittedName>
        <fullName evidence="8">Lipopolysaccharide biosynthesis protein</fullName>
    </submittedName>
</protein>
<feature type="transmembrane region" description="Helical" evidence="7">
    <location>
        <begin position="403"/>
        <end position="421"/>
    </location>
</feature>
<dbReference type="InterPro" id="IPR050833">
    <property type="entry name" value="Poly_Biosynth_Transport"/>
</dbReference>
<feature type="transmembrane region" description="Helical" evidence="7">
    <location>
        <begin position="338"/>
        <end position="359"/>
    </location>
</feature>
<gene>
    <name evidence="8" type="ORF">ACFO8L_14200</name>
</gene>
<keyword evidence="9" id="KW-1185">Reference proteome</keyword>
<evidence type="ECO:0000313" key="8">
    <source>
        <dbReference type="EMBL" id="MFC4587242.1"/>
    </source>
</evidence>
<dbReference type="InterPro" id="IPR002528">
    <property type="entry name" value="MATE_fam"/>
</dbReference>
<organism evidence="8 9">
    <name type="scientific">Sphaerisporangium corydalis</name>
    <dbReference type="NCBI Taxonomy" id="1441875"/>
    <lineage>
        <taxon>Bacteria</taxon>
        <taxon>Bacillati</taxon>
        <taxon>Actinomycetota</taxon>
        <taxon>Actinomycetes</taxon>
        <taxon>Streptosporangiales</taxon>
        <taxon>Streptosporangiaceae</taxon>
        <taxon>Sphaerisporangium</taxon>
    </lineage>
</organism>
<keyword evidence="4 7" id="KW-1133">Transmembrane helix</keyword>
<feature type="transmembrane region" description="Helical" evidence="7">
    <location>
        <begin position="175"/>
        <end position="194"/>
    </location>
</feature>
<feature type="transmembrane region" description="Helical" evidence="7">
    <location>
        <begin position="145"/>
        <end position="163"/>
    </location>
</feature>
<keyword evidence="5 7" id="KW-0472">Membrane</keyword>
<comment type="caution">
    <text evidence="8">The sequence shown here is derived from an EMBL/GenBank/DDBJ whole genome shotgun (WGS) entry which is preliminary data.</text>
</comment>
<evidence type="ECO:0000256" key="7">
    <source>
        <dbReference type="SAM" id="Phobius"/>
    </source>
</evidence>